<dbReference type="InterPro" id="IPR010992">
    <property type="entry name" value="IHF-like_DNA-bd_dom_sf"/>
</dbReference>
<evidence type="ECO:0000313" key="2">
    <source>
        <dbReference type="EMBL" id="GAA3503828.1"/>
    </source>
</evidence>
<dbReference type="Proteomes" id="UP001501455">
    <property type="component" value="Unassembled WGS sequence"/>
</dbReference>
<proteinExistence type="predicted"/>
<gene>
    <name evidence="2" type="ORF">GCM10019016_109400</name>
</gene>
<protein>
    <recommendedName>
        <fullName evidence="4">HU family DNA-binding protein</fullName>
    </recommendedName>
</protein>
<evidence type="ECO:0008006" key="4">
    <source>
        <dbReference type="Google" id="ProtNLM"/>
    </source>
</evidence>
<organism evidence="2 3">
    <name type="scientific">Streptomyces prasinosporus</name>
    <dbReference type="NCBI Taxonomy" id="68256"/>
    <lineage>
        <taxon>Bacteria</taxon>
        <taxon>Bacillati</taxon>
        <taxon>Actinomycetota</taxon>
        <taxon>Actinomycetes</taxon>
        <taxon>Kitasatosporales</taxon>
        <taxon>Streptomycetaceae</taxon>
        <taxon>Streptomyces</taxon>
        <taxon>Streptomyces albogriseolus group</taxon>
    </lineage>
</organism>
<dbReference type="EMBL" id="BAAAXF010000078">
    <property type="protein sequence ID" value="GAA3503828.1"/>
    <property type="molecule type" value="Genomic_DNA"/>
</dbReference>
<feature type="region of interest" description="Disordered" evidence="1">
    <location>
        <begin position="58"/>
        <end position="97"/>
    </location>
</feature>
<accession>A0ABP6UAS4</accession>
<name>A0ABP6UAS4_9ACTN</name>
<dbReference type="SUPFAM" id="SSF47729">
    <property type="entry name" value="IHF-like DNA-binding proteins"/>
    <property type="match status" value="1"/>
</dbReference>
<feature type="compositionally biased region" description="Basic residues" evidence="1">
    <location>
        <begin position="71"/>
        <end position="91"/>
    </location>
</feature>
<evidence type="ECO:0000256" key="1">
    <source>
        <dbReference type="SAM" id="MobiDB-lite"/>
    </source>
</evidence>
<sequence length="202" mass="21377">MISFSTSPSARPPWLLQVTLSPFFGFPSPPWPFAIVSSFAPYRGRSCSPRTADGSVSFLQGAGSAAGPHSRGGRGRAVRRLPRPHARQRMHRPPDATSMALQASSLRLPTEQAGHMDKSQLIEATAGKAADNGDGHRPTTENVEQVIEALFGTVEHPGSIAEALSRGETVNLGSFGSFHTEGGTAAFRPGRALTEFLQGTTG</sequence>
<reference evidence="3" key="1">
    <citation type="journal article" date="2019" name="Int. J. Syst. Evol. Microbiol.">
        <title>The Global Catalogue of Microorganisms (GCM) 10K type strain sequencing project: providing services to taxonomists for standard genome sequencing and annotation.</title>
        <authorList>
            <consortium name="The Broad Institute Genomics Platform"/>
            <consortium name="The Broad Institute Genome Sequencing Center for Infectious Disease"/>
            <person name="Wu L."/>
            <person name="Ma J."/>
        </authorList>
    </citation>
    <scope>NUCLEOTIDE SEQUENCE [LARGE SCALE GENOMIC DNA]</scope>
    <source>
        <strain evidence="3">JCM 4816</strain>
    </source>
</reference>
<evidence type="ECO:0000313" key="3">
    <source>
        <dbReference type="Proteomes" id="UP001501455"/>
    </source>
</evidence>
<dbReference type="Gene3D" id="4.10.520.10">
    <property type="entry name" value="IHF-like DNA-binding proteins"/>
    <property type="match status" value="1"/>
</dbReference>
<keyword evidence="3" id="KW-1185">Reference proteome</keyword>
<comment type="caution">
    <text evidence="2">The sequence shown here is derived from an EMBL/GenBank/DDBJ whole genome shotgun (WGS) entry which is preliminary data.</text>
</comment>